<dbReference type="InterPro" id="IPR005176">
    <property type="entry name" value="PONY_dom"/>
</dbReference>
<comment type="function">
    <text evidence="1">Neddylation of cullins play an essential role in the regulation of SCF-type complexes activity.</text>
</comment>
<dbReference type="PROSITE" id="PS51229">
    <property type="entry name" value="DCUN1"/>
    <property type="match status" value="1"/>
</dbReference>
<dbReference type="EMBL" id="BKCJ011344899">
    <property type="protein sequence ID" value="GFD23465.1"/>
    <property type="molecule type" value="Genomic_DNA"/>
</dbReference>
<evidence type="ECO:0000256" key="1">
    <source>
        <dbReference type="RuleBase" id="RU410713"/>
    </source>
</evidence>
<reference evidence="3" key="1">
    <citation type="journal article" date="2019" name="Sci. Rep.">
        <title>Draft genome of Tanacetum cinerariifolium, the natural source of mosquito coil.</title>
        <authorList>
            <person name="Yamashiro T."/>
            <person name="Shiraishi A."/>
            <person name="Satake H."/>
            <person name="Nakayama K."/>
        </authorList>
    </citation>
    <scope>NUCLEOTIDE SEQUENCE</scope>
</reference>
<dbReference type="Gene3D" id="1.10.238.10">
    <property type="entry name" value="EF-hand"/>
    <property type="match status" value="1"/>
</dbReference>
<dbReference type="InterPro" id="IPR014764">
    <property type="entry name" value="DCN-prot"/>
</dbReference>
<comment type="caution">
    <text evidence="3">The sequence shown here is derived from an EMBL/GenBank/DDBJ whole genome shotgun (WGS) entry which is preliminary data.</text>
</comment>
<name>A0A699UKP4_TANCI</name>
<gene>
    <name evidence="3" type="ORF">Tci_895434</name>
</gene>
<dbReference type="PANTHER" id="PTHR12281">
    <property type="entry name" value="RP42 RELATED"/>
    <property type="match status" value="1"/>
</dbReference>
<protein>
    <recommendedName>
        <fullName evidence="1">Defective in cullin neddylation protein</fullName>
    </recommendedName>
</protein>
<dbReference type="GO" id="GO:0031624">
    <property type="term" value="F:ubiquitin conjugating enzyme binding"/>
    <property type="evidence" value="ECO:0007669"/>
    <property type="project" value="TreeGrafter"/>
</dbReference>
<evidence type="ECO:0000313" key="3">
    <source>
        <dbReference type="EMBL" id="GFD23465.1"/>
    </source>
</evidence>
<dbReference type="GO" id="GO:0000151">
    <property type="term" value="C:ubiquitin ligase complex"/>
    <property type="evidence" value="ECO:0007669"/>
    <property type="project" value="TreeGrafter"/>
</dbReference>
<dbReference type="AlphaFoldDB" id="A0A699UKP4"/>
<feature type="domain" description="DCUN1" evidence="2">
    <location>
        <begin position="1"/>
        <end position="55"/>
    </location>
</feature>
<feature type="non-terminal residue" evidence="3">
    <location>
        <position position="1"/>
    </location>
</feature>
<dbReference type="GO" id="GO:0032182">
    <property type="term" value="F:ubiquitin-like protein binding"/>
    <property type="evidence" value="ECO:0007669"/>
    <property type="project" value="TreeGrafter"/>
</dbReference>
<accession>A0A699UKP4</accession>
<sequence length="55" mass="6315">TYANKSRGMIDPEGIERLCSDLQVAHTDVRILMLAWKMQAEKQGYFTLVRKNCNA</sequence>
<organism evidence="3">
    <name type="scientific">Tanacetum cinerariifolium</name>
    <name type="common">Dalmatian daisy</name>
    <name type="synonym">Chrysanthemum cinerariifolium</name>
    <dbReference type="NCBI Taxonomy" id="118510"/>
    <lineage>
        <taxon>Eukaryota</taxon>
        <taxon>Viridiplantae</taxon>
        <taxon>Streptophyta</taxon>
        <taxon>Embryophyta</taxon>
        <taxon>Tracheophyta</taxon>
        <taxon>Spermatophyta</taxon>
        <taxon>Magnoliopsida</taxon>
        <taxon>eudicotyledons</taxon>
        <taxon>Gunneridae</taxon>
        <taxon>Pentapetalae</taxon>
        <taxon>asterids</taxon>
        <taxon>campanulids</taxon>
        <taxon>Asterales</taxon>
        <taxon>Asteraceae</taxon>
        <taxon>Asteroideae</taxon>
        <taxon>Anthemideae</taxon>
        <taxon>Anthemidinae</taxon>
        <taxon>Tanacetum</taxon>
    </lineage>
</organism>
<proteinExistence type="predicted"/>
<dbReference type="PANTHER" id="PTHR12281:SF12">
    <property type="entry name" value="DEFECTIVE IN CULLIN NEDDYLATION PROTEIN"/>
    <property type="match status" value="1"/>
</dbReference>
<evidence type="ECO:0000259" key="2">
    <source>
        <dbReference type="PROSITE" id="PS51229"/>
    </source>
</evidence>
<dbReference type="GO" id="GO:0045116">
    <property type="term" value="P:protein neddylation"/>
    <property type="evidence" value="ECO:0007669"/>
    <property type="project" value="TreeGrafter"/>
</dbReference>
<dbReference type="GO" id="GO:0097602">
    <property type="term" value="F:cullin family protein binding"/>
    <property type="evidence" value="ECO:0007669"/>
    <property type="project" value="TreeGrafter"/>
</dbReference>